<sequence>MLYQTPQTILCLFLASNVQEIRPNIFPSSLQRIQFSVPAKKKENHNLDTHGEGTISQIWTPSDLQGTQEHNFNSCGINCSASNEVINSLAAHEPLTVLFLFFVLNEMDQVVLICVYCGEDVIRRIQYTFLFFIKYALFHLMYQYWNGESERINLSGNKISLIVHSFMIKMKEIQYEGILNTEIAMVHYSQKEVLYLCYDAKLNPQKKESNEPFYERITGKNLPYRGSKTKALWSFLGSYLDHGPKLRCNFKITQHRNINQRLITSKKRLLNTYNEVQEKRELDYPATIFLIMDLNLQKGEEVLLKYCKVLSWSPWRICLSHGLEASTKS</sequence>
<reference evidence="1 2" key="1">
    <citation type="submission" date="2015-08" db="EMBL/GenBank/DDBJ databases">
        <title>Next Generation Sequencing and Analysis of the Genome of Puccinia sorghi L Schw, the Causal Agent of Maize Common Rust.</title>
        <authorList>
            <person name="Rochi L."/>
            <person name="Burguener G."/>
            <person name="Darino M."/>
            <person name="Turjanski A."/>
            <person name="Kreff E."/>
            <person name="Dieguez M.J."/>
            <person name="Sacco F."/>
        </authorList>
    </citation>
    <scope>NUCLEOTIDE SEQUENCE [LARGE SCALE GENOMIC DNA]</scope>
    <source>
        <strain evidence="1 2">RO10H11247</strain>
    </source>
</reference>
<dbReference type="EMBL" id="LAVV01008683">
    <property type="protein sequence ID" value="KNZ52170.1"/>
    <property type="molecule type" value="Genomic_DNA"/>
</dbReference>
<accession>A0A0L6UWC6</accession>
<evidence type="ECO:0000313" key="1">
    <source>
        <dbReference type="EMBL" id="KNZ52170.1"/>
    </source>
</evidence>
<gene>
    <name evidence="1" type="ORF">VP01_3663g1</name>
</gene>
<dbReference type="Proteomes" id="UP000037035">
    <property type="component" value="Unassembled WGS sequence"/>
</dbReference>
<organism evidence="1 2">
    <name type="scientific">Puccinia sorghi</name>
    <dbReference type="NCBI Taxonomy" id="27349"/>
    <lineage>
        <taxon>Eukaryota</taxon>
        <taxon>Fungi</taxon>
        <taxon>Dikarya</taxon>
        <taxon>Basidiomycota</taxon>
        <taxon>Pucciniomycotina</taxon>
        <taxon>Pucciniomycetes</taxon>
        <taxon>Pucciniales</taxon>
        <taxon>Pucciniaceae</taxon>
        <taxon>Puccinia</taxon>
    </lineage>
</organism>
<keyword evidence="2" id="KW-1185">Reference proteome</keyword>
<protein>
    <submittedName>
        <fullName evidence="1">Uncharacterized protein</fullName>
    </submittedName>
</protein>
<evidence type="ECO:0000313" key="2">
    <source>
        <dbReference type="Proteomes" id="UP000037035"/>
    </source>
</evidence>
<proteinExistence type="predicted"/>
<name>A0A0L6UWC6_9BASI</name>
<dbReference type="AlphaFoldDB" id="A0A0L6UWC6"/>
<dbReference type="VEuPathDB" id="FungiDB:VP01_3663g1"/>
<comment type="caution">
    <text evidence="1">The sequence shown here is derived from an EMBL/GenBank/DDBJ whole genome shotgun (WGS) entry which is preliminary data.</text>
</comment>